<evidence type="ECO:0000259" key="1">
    <source>
        <dbReference type="Pfam" id="PF06114"/>
    </source>
</evidence>
<dbReference type="RefSeq" id="WP_055060629.1">
    <property type="nucleotide sequence ID" value="NZ_CZBP01000045.1"/>
</dbReference>
<dbReference type="Gene3D" id="1.10.10.2910">
    <property type="match status" value="1"/>
</dbReference>
<accession>A0A174WB28</accession>
<organism evidence="2 3">
    <name type="scientific">Blautia obeum</name>
    <dbReference type="NCBI Taxonomy" id="40520"/>
    <lineage>
        <taxon>Bacteria</taxon>
        <taxon>Bacillati</taxon>
        <taxon>Bacillota</taxon>
        <taxon>Clostridia</taxon>
        <taxon>Lachnospirales</taxon>
        <taxon>Lachnospiraceae</taxon>
        <taxon>Blautia</taxon>
    </lineage>
</organism>
<name>A0A174WB28_9FIRM</name>
<dbReference type="InterPro" id="IPR010359">
    <property type="entry name" value="IrrE_HExxH"/>
</dbReference>
<dbReference type="PANTHER" id="PTHR43236:SF1">
    <property type="entry name" value="BLL7220 PROTEIN"/>
    <property type="match status" value="1"/>
</dbReference>
<proteinExistence type="predicted"/>
<reference evidence="2 3" key="1">
    <citation type="submission" date="2015-09" db="EMBL/GenBank/DDBJ databases">
        <authorList>
            <consortium name="Pathogen Informatics"/>
        </authorList>
    </citation>
    <scope>NUCLEOTIDE SEQUENCE [LARGE SCALE GENOMIC DNA]</scope>
    <source>
        <strain evidence="2 3">2789STDY5834957</strain>
    </source>
</reference>
<dbReference type="AlphaFoldDB" id="A0A174WB28"/>
<gene>
    <name evidence="2" type="ORF">ERS852569_03688</name>
</gene>
<dbReference type="Pfam" id="PF06114">
    <property type="entry name" value="Peptidase_M78"/>
    <property type="match status" value="1"/>
</dbReference>
<dbReference type="Proteomes" id="UP000095762">
    <property type="component" value="Unassembled WGS sequence"/>
</dbReference>
<dbReference type="EMBL" id="CZBP01000045">
    <property type="protein sequence ID" value="CUQ40339.1"/>
    <property type="molecule type" value="Genomic_DNA"/>
</dbReference>
<sequence length="255" mass="29944">MKKLSEEEKTKLYEEVHPIALEYRESFIHKDEVIKDTFKTIEQLGFLLIRFPAIGENTSLSGFTIYKAPYNCIYINSRQNLGRQYLSCWHECYHIHTGEGNGISYTENLMEDPIEYKANAFASVILMPDNLVKRYIALHNISLQYLRHEDIIRMQNYFNVGYSAMLSRIIQLYPAYKKNLQNRYAIARNTENQRKLLEEKTKAVHGNLQLIHATNDIYIPDSFYNDITFNLDKKRISKEKAFELLKVVDGLNNDL</sequence>
<evidence type="ECO:0000313" key="2">
    <source>
        <dbReference type="EMBL" id="CUQ40339.1"/>
    </source>
</evidence>
<dbReference type="InterPro" id="IPR052345">
    <property type="entry name" value="Rad_response_metalloprotease"/>
</dbReference>
<protein>
    <submittedName>
        <fullName evidence="2">Domain of uncharacterized function (DUF955)</fullName>
    </submittedName>
</protein>
<evidence type="ECO:0000313" key="3">
    <source>
        <dbReference type="Proteomes" id="UP000095762"/>
    </source>
</evidence>
<feature type="domain" description="IrrE N-terminal-like" evidence="1">
    <location>
        <begin position="42"/>
        <end position="168"/>
    </location>
</feature>
<dbReference type="PANTHER" id="PTHR43236">
    <property type="entry name" value="ANTITOXIN HIGA1"/>
    <property type="match status" value="1"/>
</dbReference>